<feature type="signal peptide" evidence="3">
    <location>
        <begin position="1"/>
        <end position="30"/>
    </location>
</feature>
<evidence type="ECO:0000313" key="4">
    <source>
        <dbReference type="Proteomes" id="UP000095282"/>
    </source>
</evidence>
<keyword evidence="4" id="KW-1185">Reference proteome</keyword>
<reference evidence="5" key="1">
    <citation type="submission" date="2016-11" db="UniProtKB">
        <authorList>
            <consortium name="WormBaseParasite"/>
        </authorList>
    </citation>
    <scope>IDENTIFICATION</scope>
</reference>
<organism evidence="4 5">
    <name type="scientific">Caenorhabditis tropicalis</name>
    <dbReference type="NCBI Taxonomy" id="1561998"/>
    <lineage>
        <taxon>Eukaryota</taxon>
        <taxon>Metazoa</taxon>
        <taxon>Ecdysozoa</taxon>
        <taxon>Nematoda</taxon>
        <taxon>Chromadorea</taxon>
        <taxon>Rhabditida</taxon>
        <taxon>Rhabditina</taxon>
        <taxon>Rhabditomorpha</taxon>
        <taxon>Rhabditoidea</taxon>
        <taxon>Rhabditidae</taxon>
        <taxon>Peloderinae</taxon>
        <taxon>Caenorhabditis</taxon>
    </lineage>
</organism>
<proteinExistence type="predicted"/>
<feature type="transmembrane region" description="Helical" evidence="2">
    <location>
        <begin position="187"/>
        <end position="205"/>
    </location>
</feature>
<evidence type="ECO:0000256" key="3">
    <source>
        <dbReference type="SAM" id="SignalP"/>
    </source>
</evidence>
<keyword evidence="3" id="KW-0732">Signal</keyword>
<dbReference type="AlphaFoldDB" id="A0A1I7TBU0"/>
<sequence>MAQGNMPNGGFGWAIRTLWLESLICELSGACPESTMTVTTKATIVTTKSTPTKTTPTTSNTKSTTTMTRKISTILSTTVTTPITSTTTTKTPSTTTTTTPTVDTTTVKSKPLIITTFATKKITSKPMRLPTTPEQIHDYGVEGDEEYDEYEEWKRRKEEEDATGYIDFNHDLFVSGDFRSNGKKIKLMIVFVLFFIGFDIINMSSG</sequence>
<evidence type="ECO:0000256" key="1">
    <source>
        <dbReference type="SAM" id="MobiDB-lite"/>
    </source>
</evidence>
<keyword evidence="2" id="KW-1133">Transmembrane helix</keyword>
<accession>A0A1I7TBU0</accession>
<evidence type="ECO:0000256" key="2">
    <source>
        <dbReference type="SAM" id="Phobius"/>
    </source>
</evidence>
<feature type="chain" id="PRO_5009307336" evidence="3">
    <location>
        <begin position="31"/>
        <end position="206"/>
    </location>
</feature>
<keyword evidence="2" id="KW-0472">Membrane</keyword>
<evidence type="ECO:0000313" key="5">
    <source>
        <dbReference type="WBParaSite" id="Csp11.Scaffold574.g4410.t2"/>
    </source>
</evidence>
<dbReference type="WBParaSite" id="Csp11.Scaffold574.g4410.t2">
    <property type="protein sequence ID" value="Csp11.Scaffold574.g4410.t2"/>
    <property type="gene ID" value="Csp11.Scaffold574.g4410"/>
</dbReference>
<keyword evidence="2" id="KW-0812">Transmembrane</keyword>
<dbReference type="Proteomes" id="UP000095282">
    <property type="component" value="Unplaced"/>
</dbReference>
<protein>
    <submittedName>
        <fullName evidence="5">Uncharacterized protein</fullName>
    </submittedName>
</protein>
<feature type="region of interest" description="Disordered" evidence="1">
    <location>
        <begin position="83"/>
        <end position="102"/>
    </location>
</feature>
<name>A0A1I7TBU0_9PELO</name>